<sequence length="192" mass="23121">MNESHFLYNSKKIKSLIDTFGIIEANKIITASKMYKKYYLEDDHISSISDFFKYLKSIKYWKLDKKYIPIHIYEFVYMNRLRINNIKLKKYKELQYIWSIGHLDDINYEKNIMDHCAHMGYLNCIKILLDRFYPYDCKTYSISAFYAHIECLQYLYTFKTFLRAGVQFDESVMQAAMDGGNNDCIYYVINNM</sequence>
<evidence type="ECO:0008006" key="2">
    <source>
        <dbReference type="Google" id="ProtNLM"/>
    </source>
</evidence>
<proteinExistence type="predicted"/>
<dbReference type="AlphaFoldDB" id="A0A6C0I1Y5"/>
<dbReference type="EMBL" id="MN740067">
    <property type="protein sequence ID" value="QHT86366.1"/>
    <property type="molecule type" value="Genomic_DNA"/>
</dbReference>
<evidence type="ECO:0000313" key="1">
    <source>
        <dbReference type="EMBL" id="QHT86366.1"/>
    </source>
</evidence>
<dbReference type="InterPro" id="IPR036770">
    <property type="entry name" value="Ankyrin_rpt-contain_sf"/>
</dbReference>
<protein>
    <recommendedName>
        <fullName evidence="2">Ankyrin repeat protein</fullName>
    </recommendedName>
</protein>
<name>A0A6C0I1Y5_9ZZZZ</name>
<accession>A0A6C0I1Y5</accession>
<organism evidence="1">
    <name type="scientific">viral metagenome</name>
    <dbReference type="NCBI Taxonomy" id="1070528"/>
    <lineage>
        <taxon>unclassified sequences</taxon>
        <taxon>metagenomes</taxon>
        <taxon>organismal metagenomes</taxon>
    </lineage>
</organism>
<dbReference type="SUPFAM" id="SSF48403">
    <property type="entry name" value="Ankyrin repeat"/>
    <property type="match status" value="1"/>
</dbReference>
<reference evidence="1" key="1">
    <citation type="journal article" date="2020" name="Nature">
        <title>Giant virus diversity and host interactions through global metagenomics.</title>
        <authorList>
            <person name="Schulz F."/>
            <person name="Roux S."/>
            <person name="Paez-Espino D."/>
            <person name="Jungbluth S."/>
            <person name="Walsh D.A."/>
            <person name="Denef V.J."/>
            <person name="McMahon K.D."/>
            <person name="Konstantinidis K.T."/>
            <person name="Eloe-Fadrosh E.A."/>
            <person name="Kyrpides N.C."/>
            <person name="Woyke T."/>
        </authorList>
    </citation>
    <scope>NUCLEOTIDE SEQUENCE</scope>
    <source>
        <strain evidence="1">GVMAG-M-3300023184-186</strain>
    </source>
</reference>